<proteinExistence type="predicted"/>
<name>A0A1I8P339_STOCA</name>
<sequence length="146" mass="17089">MFSLTRMTSYLLAVIVTLNAINATSVPDPCLIHRKCSTTEDIVYAVDDHQCYLFRNPCIYDTAICQRRENKESELKTVTKEECKEKCHNYCTEELFPVCTEYNSSLETFSNKCEFLRTSCQNDKCKYYEKRAQQVNLPIHEDNFHS</sequence>
<reference evidence="2" key="1">
    <citation type="submission" date="2020-05" db="UniProtKB">
        <authorList>
            <consortium name="EnsemblMetazoa"/>
        </authorList>
    </citation>
    <scope>IDENTIFICATION</scope>
    <source>
        <strain evidence="2">USDA</strain>
    </source>
</reference>
<evidence type="ECO:0008006" key="4">
    <source>
        <dbReference type="Google" id="ProtNLM"/>
    </source>
</evidence>
<feature type="chain" id="PRO_5009326055" description="Kazal-like domain-containing protein" evidence="1">
    <location>
        <begin position="24"/>
        <end position="146"/>
    </location>
</feature>
<gene>
    <name evidence="2" type="primary">106089856</name>
</gene>
<evidence type="ECO:0000313" key="3">
    <source>
        <dbReference type="Proteomes" id="UP000095300"/>
    </source>
</evidence>
<dbReference type="OrthoDB" id="8056624at2759"/>
<dbReference type="EnsemblMetazoa" id="SCAU004385-RA">
    <property type="protein sequence ID" value="SCAU004385-PA"/>
    <property type="gene ID" value="SCAU004385"/>
</dbReference>
<protein>
    <recommendedName>
        <fullName evidence="4">Kazal-like domain-containing protein</fullName>
    </recommendedName>
</protein>
<accession>A0A1I8P339</accession>
<keyword evidence="1" id="KW-0732">Signal</keyword>
<feature type="signal peptide" evidence="1">
    <location>
        <begin position="1"/>
        <end position="23"/>
    </location>
</feature>
<keyword evidence="3" id="KW-1185">Reference proteome</keyword>
<evidence type="ECO:0000313" key="2">
    <source>
        <dbReference type="EnsemblMetazoa" id="SCAU004385-PA"/>
    </source>
</evidence>
<dbReference type="Proteomes" id="UP000095300">
    <property type="component" value="Unassembled WGS sequence"/>
</dbReference>
<organism evidence="2 3">
    <name type="scientific">Stomoxys calcitrans</name>
    <name type="common">Stable fly</name>
    <name type="synonym">Conops calcitrans</name>
    <dbReference type="NCBI Taxonomy" id="35570"/>
    <lineage>
        <taxon>Eukaryota</taxon>
        <taxon>Metazoa</taxon>
        <taxon>Ecdysozoa</taxon>
        <taxon>Arthropoda</taxon>
        <taxon>Hexapoda</taxon>
        <taxon>Insecta</taxon>
        <taxon>Pterygota</taxon>
        <taxon>Neoptera</taxon>
        <taxon>Endopterygota</taxon>
        <taxon>Diptera</taxon>
        <taxon>Brachycera</taxon>
        <taxon>Muscomorpha</taxon>
        <taxon>Muscoidea</taxon>
        <taxon>Muscidae</taxon>
        <taxon>Stomoxys</taxon>
    </lineage>
</organism>
<dbReference type="AlphaFoldDB" id="A0A1I8P339"/>
<dbReference type="VEuPathDB" id="VectorBase:SCAU004385"/>
<dbReference type="Gene3D" id="3.30.60.30">
    <property type="match status" value="1"/>
</dbReference>
<evidence type="ECO:0000256" key="1">
    <source>
        <dbReference type="SAM" id="SignalP"/>
    </source>
</evidence>